<dbReference type="Proteomes" id="UP001054252">
    <property type="component" value="Unassembled WGS sequence"/>
</dbReference>
<evidence type="ECO:0000313" key="1">
    <source>
        <dbReference type="EMBL" id="GKV30642.1"/>
    </source>
</evidence>
<comment type="caution">
    <text evidence="1">The sequence shown here is derived from an EMBL/GenBank/DDBJ whole genome shotgun (WGS) entry which is preliminary data.</text>
</comment>
<name>A0AAV5L1D1_9ROSI</name>
<dbReference type="EMBL" id="BPVZ01000088">
    <property type="protein sequence ID" value="GKV30642.1"/>
    <property type="molecule type" value="Genomic_DNA"/>
</dbReference>
<sequence length="102" mass="11595">MWRMLVVLRKNLQNIGKSSRVADENMYGGRVNGTEYVDRRRHGMNGLSTIYNVVRAPLSIISCFSQPRVNGVDGVWVSGEFSQTSEINHLMVNDSMRYAILM</sequence>
<dbReference type="PANTHER" id="PTHR48165">
    <property type="entry name" value="BNAC03G44900D PROTEIN"/>
    <property type="match status" value="1"/>
</dbReference>
<keyword evidence="2" id="KW-1185">Reference proteome</keyword>
<dbReference type="PANTHER" id="PTHR48165:SF1">
    <property type="entry name" value="TRANSMEMBRANE PROTEIN"/>
    <property type="match status" value="1"/>
</dbReference>
<dbReference type="AlphaFoldDB" id="A0AAV5L1D1"/>
<gene>
    <name evidence="1" type="ORF">SLEP1_g39431</name>
</gene>
<evidence type="ECO:0000313" key="2">
    <source>
        <dbReference type="Proteomes" id="UP001054252"/>
    </source>
</evidence>
<reference evidence="1 2" key="1">
    <citation type="journal article" date="2021" name="Commun. Biol.">
        <title>The genome of Shorea leprosula (Dipterocarpaceae) highlights the ecological relevance of drought in aseasonal tropical rainforests.</title>
        <authorList>
            <person name="Ng K.K.S."/>
            <person name="Kobayashi M.J."/>
            <person name="Fawcett J.A."/>
            <person name="Hatakeyama M."/>
            <person name="Paape T."/>
            <person name="Ng C.H."/>
            <person name="Ang C.C."/>
            <person name="Tnah L.H."/>
            <person name="Lee C.T."/>
            <person name="Nishiyama T."/>
            <person name="Sese J."/>
            <person name="O'Brien M.J."/>
            <person name="Copetti D."/>
            <person name="Mohd Noor M.I."/>
            <person name="Ong R.C."/>
            <person name="Putra M."/>
            <person name="Sireger I.Z."/>
            <person name="Indrioko S."/>
            <person name="Kosugi Y."/>
            <person name="Izuno A."/>
            <person name="Isagi Y."/>
            <person name="Lee S.L."/>
            <person name="Shimizu K.K."/>
        </authorList>
    </citation>
    <scope>NUCLEOTIDE SEQUENCE [LARGE SCALE GENOMIC DNA]</scope>
    <source>
        <strain evidence="1">214</strain>
    </source>
</reference>
<organism evidence="1 2">
    <name type="scientific">Rubroshorea leprosula</name>
    <dbReference type="NCBI Taxonomy" id="152421"/>
    <lineage>
        <taxon>Eukaryota</taxon>
        <taxon>Viridiplantae</taxon>
        <taxon>Streptophyta</taxon>
        <taxon>Embryophyta</taxon>
        <taxon>Tracheophyta</taxon>
        <taxon>Spermatophyta</taxon>
        <taxon>Magnoliopsida</taxon>
        <taxon>eudicotyledons</taxon>
        <taxon>Gunneridae</taxon>
        <taxon>Pentapetalae</taxon>
        <taxon>rosids</taxon>
        <taxon>malvids</taxon>
        <taxon>Malvales</taxon>
        <taxon>Dipterocarpaceae</taxon>
        <taxon>Rubroshorea</taxon>
    </lineage>
</organism>
<proteinExistence type="predicted"/>
<protein>
    <submittedName>
        <fullName evidence="1">Uncharacterized protein</fullName>
    </submittedName>
</protein>
<accession>A0AAV5L1D1</accession>